<feature type="region of interest" description="Disordered" evidence="1">
    <location>
        <begin position="55"/>
        <end position="83"/>
    </location>
</feature>
<dbReference type="EMBL" id="SUNJ01009912">
    <property type="protein sequence ID" value="TPP60045.1"/>
    <property type="molecule type" value="Genomic_DNA"/>
</dbReference>
<evidence type="ECO:0000313" key="3">
    <source>
        <dbReference type="Proteomes" id="UP000316759"/>
    </source>
</evidence>
<reference evidence="2 3" key="1">
    <citation type="submission" date="2019-04" db="EMBL/GenBank/DDBJ databases">
        <title>Annotation for the trematode Fasciola gigantica.</title>
        <authorList>
            <person name="Choi Y.-J."/>
        </authorList>
    </citation>
    <scope>NUCLEOTIDE SEQUENCE [LARGE SCALE GENOMIC DNA]</scope>
    <source>
        <strain evidence="2">Uganda_cow_1</strain>
    </source>
</reference>
<sequence length="83" mass="8879">MHPSIYLSVHPFLCENSPTISLNFGRPSYVQRSSTDGSVLIGDNQGSVHVYGLVDFPPAPDSAEDQSQSASVGVTQDIQNSDL</sequence>
<protein>
    <submittedName>
        <fullName evidence="2">Uncharacterized protein</fullName>
    </submittedName>
</protein>
<dbReference type="Proteomes" id="UP000316759">
    <property type="component" value="Unassembled WGS sequence"/>
</dbReference>
<dbReference type="AlphaFoldDB" id="A0A504YI15"/>
<name>A0A504YI15_FASGI</name>
<accession>A0A504YI15</accession>
<gene>
    <name evidence="2" type="ORF">FGIG_10883</name>
</gene>
<organism evidence="2 3">
    <name type="scientific">Fasciola gigantica</name>
    <name type="common">Giant liver fluke</name>
    <dbReference type="NCBI Taxonomy" id="46835"/>
    <lineage>
        <taxon>Eukaryota</taxon>
        <taxon>Metazoa</taxon>
        <taxon>Spiralia</taxon>
        <taxon>Lophotrochozoa</taxon>
        <taxon>Platyhelminthes</taxon>
        <taxon>Trematoda</taxon>
        <taxon>Digenea</taxon>
        <taxon>Plagiorchiida</taxon>
        <taxon>Echinostomata</taxon>
        <taxon>Echinostomatoidea</taxon>
        <taxon>Fasciolidae</taxon>
        <taxon>Fasciola</taxon>
    </lineage>
</organism>
<feature type="compositionally biased region" description="Polar residues" evidence="1">
    <location>
        <begin position="65"/>
        <end position="83"/>
    </location>
</feature>
<evidence type="ECO:0000313" key="2">
    <source>
        <dbReference type="EMBL" id="TPP60045.1"/>
    </source>
</evidence>
<proteinExistence type="predicted"/>
<comment type="caution">
    <text evidence="2">The sequence shown here is derived from an EMBL/GenBank/DDBJ whole genome shotgun (WGS) entry which is preliminary data.</text>
</comment>
<keyword evidence="3" id="KW-1185">Reference proteome</keyword>
<evidence type="ECO:0000256" key="1">
    <source>
        <dbReference type="SAM" id="MobiDB-lite"/>
    </source>
</evidence>